<dbReference type="EC" id="6.-.-.-" evidence="2"/>
<dbReference type="Pfam" id="PF24850">
    <property type="entry name" value="CC_BshC"/>
    <property type="match status" value="1"/>
</dbReference>
<evidence type="ECO:0000259" key="3">
    <source>
        <dbReference type="Pfam" id="PF10079"/>
    </source>
</evidence>
<dbReference type="InterPro" id="IPR055398">
    <property type="entry name" value="Rossmann-like_BshC"/>
</dbReference>
<dbReference type="RefSeq" id="WP_014373498.1">
    <property type="nucleotide sequence ID" value="NC_016940.1"/>
</dbReference>
<dbReference type="eggNOG" id="COG4365">
    <property type="taxonomic scope" value="Bacteria"/>
</dbReference>
<evidence type="ECO:0000259" key="4">
    <source>
        <dbReference type="Pfam" id="PF24850"/>
    </source>
</evidence>
<dbReference type="Proteomes" id="UP000007519">
    <property type="component" value="Chromosome"/>
</dbReference>
<keyword evidence="2" id="KW-0175">Coiled coil</keyword>
<dbReference type="HOGENOM" id="CLU_022249_2_0_10"/>
<organism evidence="5 6">
    <name type="scientific">Saprospira grandis (strain Lewin)</name>
    <dbReference type="NCBI Taxonomy" id="984262"/>
    <lineage>
        <taxon>Bacteria</taxon>
        <taxon>Pseudomonadati</taxon>
        <taxon>Bacteroidota</taxon>
        <taxon>Saprospiria</taxon>
        <taxon>Saprospirales</taxon>
        <taxon>Saprospiraceae</taxon>
        <taxon>Saprospira</taxon>
    </lineage>
</organism>
<dbReference type="PIRSF" id="PIRSF012535">
    <property type="entry name" value="UCP012535"/>
    <property type="match status" value="1"/>
</dbReference>
<evidence type="ECO:0000313" key="6">
    <source>
        <dbReference type="Proteomes" id="UP000007519"/>
    </source>
</evidence>
<feature type="coiled-coil region" evidence="2">
    <location>
        <begin position="450"/>
        <end position="485"/>
    </location>
</feature>
<comment type="similarity">
    <text evidence="2">Belongs to the BshC family.</text>
</comment>
<dbReference type="NCBIfam" id="TIGR03998">
    <property type="entry name" value="thiol_BshC"/>
    <property type="match status" value="1"/>
</dbReference>
<name>H6L9S5_SAPGL</name>
<reference evidence="5 6" key="1">
    <citation type="journal article" date="2012" name="Stand. Genomic Sci.">
        <title>Complete genome sequencing and analysis of Saprospira grandis str. Lewin, a predatory marine bacterium.</title>
        <authorList>
            <person name="Saw J.H."/>
            <person name="Yuryev A."/>
            <person name="Kanbe M."/>
            <person name="Hou S."/>
            <person name="Young A.G."/>
            <person name="Aizawa S."/>
            <person name="Alam M."/>
        </authorList>
    </citation>
    <scope>NUCLEOTIDE SEQUENCE [LARGE SCALE GENOMIC DNA]</scope>
    <source>
        <strain evidence="5 6">Lewin</strain>
    </source>
</reference>
<protein>
    <recommendedName>
        <fullName evidence="2">Putative cysteine ligase BshC</fullName>
        <ecNumber evidence="2">6.-.-.-</ecNumber>
    </recommendedName>
</protein>
<dbReference type="InterPro" id="IPR011199">
    <property type="entry name" value="Bacillithiol_biosynth_BshC"/>
</dbReference>
<dbReference type="HAMAP" id="MF_01867">
    <property type="entry name" value="BshC"/>
    <property type="match status" value="1"/>
</dbReference>
<feature type="domain" description="Bacillithiol biosynthesis BshC C-terminal coiled-coil" evidence="4">
    <location>
        <begin position="375"/>
        <end position="529"/>
    </location>
</feature>
<keyword evidence="1 2" id="KW-0436">Ligase</keyword>
<evidence type="ECO:0000256" key="2">
    <source>
        <dbReference type="HAMAP-Rule" id="MF_01867"/>
    </source>
</evidence>
<proteinExistence type="inferred from homology"/>
<dbReference type="KEGG" id="sgn:SGRA_0514"/>
<dbReference type="EMBL" id="CP002831">
    <property type="protein sequence ID" value="AFC23253.1"/>
    <property type="molecule type" value="Genomic_DNA"/>
</dbReference>
<accession>H6L9S5</accession>
<evidence type="ECO:0000256" key="1">
    <source>
        <dbReference type="ARBA" id="ARBA00022598"/>
    </source>
</evidence>
<dbReference type="Pfam" id="PF10079">
    <property type="entry name" value="Rossmann-like_BshC"/>
    <property type="match status" value="1"/>
</dbReference>
<sequence length="533" mass="61340">MQRLALPYDKIPQLSTFDKAYQRGDQRLRPFYAAAPEIDNFAAAIQQRQFSAERRALLVQELQAQYAHLEQPEILKAQLAALGQEQTFTVTTGHQPNLFTGPLYFVYKILGTIRLAQELKIAYPQYHFVPIYWLGEEDHDFEEIKHTYLFGRPLVWEDHQGGALGQYKIDSLAPVLSELFEILGDSPEAQELKTSLQAAFSGPKTYGQAFMEWVHALFGRYGLVVLRASSPALKASFSEVMKEELLQQSSKAILEKSYAELEAAGFGPQAYARDINLFYLLPNKRSRIIQNEAGEYAVLDSDLRFSEAKILAELEQHPERFSPNVILRPLYQEQILPNLAYVGGGGELAYWMERKAQFAHYQTPFPILVRRNSVQLIDARSAKNWQALGFDWPQLFEETETLRQDFVRRQTEHELSFEAEQAQIKALFEQIGEKTAAVEPTLKASVAAQEAQIQKSLDKLQKRLMRAEKQKMDSKLNKIQKLQNKLLPKSKLQERYSNFMEFYLRLGGPKWLDQLLQELNPLQKDFLLLIEED</sequence>
<feature type="domain" description="Bacillithiol biosynthesis BshC N-terminal Rossmann-like" evidence="3">
    <location>
        <begin position="13"/>
        <end position="372"/>
    </location>
</feature>
<dbReference type="AlphaFoldDB" id="H6L9S5"/>
<dbReference type="STRING" id="984262.SGRA_0514"/>
<keyword evidence="6" id="KW-1185">Reference proteome</keyword>
<dbReference type="GO" id="GO:0016874">
    <property type="term" value="F:ligase activity"/>
    <property type="evidence" value="ECO:0007669"/>
    <property type="project" value="UniProtKB-UniRule"/>
</dbReference>
<gene>
    <name evidence="2" type="primary">bshC</name>
    <name evidence="5" type="ordered locus">SGRA_0514</name>
</gene>
<dbReference type="InterPro" id="IPR055399">
    <property type="entry name" value="CC_BshC"/>
</dbReference>
<evidence type="ECO:0000313" key="5">
    <source>
        <dbReference type="EMBL" id="AFC23253.1"/>
    </source>
</evidence>
<dbReference type="OrthoDB" id="9765151at2"/>